<evidence type="ECO:0000313" key="2">
    <source>
        <dbReference type="EMBL" id="ELW70690.1"/>
    </source>
</evidence>
<dbReference type="Proteomes" id="UP000011518">
    <property type="component" value="Unassembled WGS sequence"/>
</dbReference>
<evidence type="ECO:0000256" key="1">
    <source>
        <dbReference type="SAM" id="MobiDB-lite"/>
    </source>
</evidence>
<name>L9L6G8_TUPCH</name>
<reference evidence="3" key="2">
    <citation type="journal article" date="2013" name="Nat. Commun.">
        <title>Genome of the Chinese tree shrew.</title>
        <authorList>
            <person name="Fan Y."/>
            <person name="Huang Z.Y."/>
            <person name="Cao C.C."/>
            <person name="Chen C.S."/>
            <person name="Chen Y.X."/>
            <person name="Fan D.D."/>
            <person name="He J."/>
            <person name="Hou H.L."/>
            <person name="Hu L."/>
            <person name="Hu X.T."/>
            <person name="Jiang X.T."/>
            <person name="Lai R."/>
            <person name="Lang Y.S."/>
            <person name="Liang B."/>
            <person name="Liao S.G."/>
            <person name="Mu D."/>
            <person name="Ma Y.Y."/>
            <person name="Niu Y.Y."/>
            <person name="Sun X.Q."/>
            <person name="Xia J.Q."/>
            <person name="Xiao J."/>
            <person name="Xiong Z.Q."/>
            <person name="Xu L."/>
            <person name="Yang L."/>
            <person name="Zhang Y."/>
            <person name="Zhao W."/>
            <person name="Zhao X.D."/>
            <person name="Zheng Y.T."/>
            <person name="Zhou J.M."/>
            <person name="Zhu Y.B."/>
            <person name="Zhang G.J."/>
            <person name="Wang J."/>
            <person name="Yao Y.G."/>
        </authorList>
    </citation>
    <scope>NUCLEOTIDE SEQUENCE [LARGE SCALE GENOMIC DNA]</scope>
</reference>
<dbReference type="InParanoid" id="L9L6G8"/>
<dbReference type="AlphaFoldDB" id="L9L6G8"/>
<accession>L9L6G8</accession>
<sequence>MVKHLASGAGPEGSDGAIDHVIPPGDTSLWEDQTRKLHPPELSKFCGSGRQMVKHLASGAGPEGSDGAIDHVIPPGDTLLWEDQTRKLHPPELSKITSLLERPQPNIEESKELEQEMFPYRSGGEKFQVKTSLTTNNIPFVYAAPFLVHRRAFDSAGKGVGCEEAKASDYELWPTAGPARSCHVLTLCQSRGTVRSHTAVAREGPILQQCLVCTGSVYPMEDFGPSLKLPRLEFAF</sequence>
<feature type="region of interest" description="Disordered" evidence="1">
    <location>
        <begin position="1"/>
        <end position="32"/>
    </location>
</feature>
<dbReference type="EMBL" id="KB320486">
    <property type="protein sequence ID" value="ELW70690.1"/>
    <property type="molecule type" value="Genomic_DNA"/>
</dbReference>
<evidence type="ECO:0000313" key="3">
    <source>
        <dbReference type="Proteomes" id="UP000011518"/>
    </source>
</evidence>
<organism evidence="2 3">
    <name type="scientific">Tupaia chinensis</name>
    <name type="common">Chinese tree shrew</name>
    <name type="synonym">Tupaia belangeri chinensis</name>
    <dbReference type="NCBI Taxonomy" id="246437"/>
    <lineage>
        <taxon>Eukaryota</taxon>
        <taxon>Metazoa</taxon>
        <taxon>Chordata</taxon>
        <taxon>Craniata</taxon>
        <taxon>Vertebrata</taxon>
        <taxon>Euteleostomi</taxon>
        <taxon>Mammalia</taxon>
        <taxon>Eutheria</taxon>
        <taxon>Euarchontoglires</taxon>
        <taxon>Scandentia</taxon>
        <taxon>Tupaiidae</taxon>
        <taxon>Tupaia</taxon>
    </lineage>
</organism>
<reference evidence="3" key="1">
    <citation type="submission" date="2012-07" db="EMBL/GenBank/DDBJ databases">
        <title>Genome of the Chinese tree shrew, a rising model animal genetically related to primates.</title>
        <authorList>
            <person name="Zhang G."/>
            <person name="Fan Y."/>
            <person name="Yao Y."/>
            <person name="Huang Z."/>
        </authorList>
    </citation>
    <scope>NUCLEOTIDE SEQUENCE [LARGE SCALE GENOMIC DNA]</scope>
</reference>
<keyword evidence="3" id="KW-1185">Reference proteome</keyword>
<proteinExistence type="predicted"/>
<protein>
    <submittedName>
        <fullName evidence="2">Uncharacterized protein</fullName>
    </submittedName>
</protein>
<gene>
    <name evidence="2" type="ORF">TREES_T100016704</name>
</gene>